<accession>A0ABT6AES2</accession>
<evidence type="ECO:0000313" key="2">
    <source>
        <dbReference type="EMBL" id="MDF3303137.1"/>
    </source>
</evidence>
<sequence>MTRSNDRARDRAIRQYKKDHPGMSLSDARRAVQRAAEQEQRPLPRRLPSVPVPVPGQSLEAWVDKVAAHSEIGRHQAMDALGLEPGGSAAGRLRELAADMPERTVERLCAATGIDAEAARAMAAIPPGQKPAQAAPLDEVVEYFRKALEHARDQAQAEGLPPSSPWTLSFIEPQITQFGGAQALRKAAKSAGRQLRISLRVTIYRPEGHPEQLITVNNQGPYKTVKREPQDSAPAVPFVLDPDAAPSEAVCGCGRSYCLSGSVEEFGWTPWPEPVWYSIRPDTDLRSLPEEFRRSHDADPLFARLDHRSFEDSRNVLDLTPFFEDAKLGPLADVQVYATNARGQYRGSSHGALCRYADTREGGGYGPLPSERHEILKLAELVDILRPLHRDQPPMDLEELLTGGLSRSDEDLKRRWCVYCHGYSVRRFTANQCAHYRAEHERWSQLLEAREAARRAEETLNTSCPHCSASSGRPCTDRAGQAVSPHERRQVEADRIHGRWWAPHHQS</sequence>
<proteinExistence type="predicted"/>
<evidence type="ECO:0000313" key="3">
    <source>
        <dbReference type="Proteomes" id="UP001221150"/>
    </source>
</evidence>
<feature type="compositionally biased region" description="Basic and acidic residues" evidence="1">
    <location>
        <begin position="1"/>
        <end position="21"/>
    </location>
</feature>
<keyword evidence="3" id="KW-1185">Reference proteome</keyword>
<feature type="region of interest" description="Disordered" evidence="1">
    <location>
        <begin position="462"/>
        <end position="497"/>
    </location>
</feature>
<gene>
    <name evidence="2" type="ORF">P3H78_31935</name>
</gene>
<feature type="region of interest" description="Disordered" evidence="1">
    <location>
        <begin position="1"/>
        <end position="52"/>
    </location>
</feature>
<dbReference type="Proteomes" id="UP001221150">
    <property type="component" value="Unassembled WGS sequence"/>
</dbReference>
<feature type="compositionally biased region" description="Polar residues" evidence="1">
    <location>
        <begin position="462"/>
        <end position="473"/>
    </location>
</feature>
<dbReference type="RefSeq" id="WP_276112680.1">
    <property type="nucleotide sequence ID" value="NZ_JARJBB010000043.1"/>
</dbReference>
<protein>
    <submittedName>
        <fullName evidence="2">Uncharacterized protein</fullName>
    </submittedName>
</protein>
<organism evidence="2 3">
    <name type="scientific">Streptomyces tropicalis</name>
    <dbReference type="NCBI Taxonomy" id="3034234"/>
    <lineage>
        <taxon>Bacteria</taxon>
        <taxon>Bacillati</taxon>
        <taxon>Actinomycetota</taxon>
        <taxon>Actinomycetes</taxon>
        <taxon>Kitasatosporales</taxon>
        <taxon>Streptomycetaceae</taxon>
        <taxon>Streptomyces</taxon>
    </lineage>
</organism>
<dbReference type="EMBL" id="JARJBB010000043">
    <property type="protein sequence ID" value="MDF3303137.1"/>
    <property type="molecule type" value="Genomic_DNA"/>
</dbReference>
<comment type="caution">
    <text evidence="2">The sequence shown here is derived from an EMBL/GenBank/DDBJ whole genome shotgun (WGS) entry which is preliminary data.</text>
</comment>
<evidence type="ECO:0000256" key="1">
    <source>
        <dbReference type="SAM" id="MobiDB-lite"/>
    </source>
</evidence>
<feature type="compositionally biased region" description="Basic and acidic residues" evidence="1">
    <location>
        <begin position="485"/>
        <end position="497"/>
    </location>
</feature>
<reference evidence="2 3" key="1">
    <citation type="submission" date="2023-03" db="EMBL/GenBank/DDBJ databases">
        <title>Draft genome sequence of Streptomyces sp. K1PA1 isolated from peat swamp forest in Thailand.</title>
        <authorList>
            <person name="Klaysubun C."/>
            <person name="Duangmal K."/>
        </authorList>
    </citation>
    <scope>NUCLEOTIDE SEQUENCE [LARGE SCALE GENOMIC DNA]</scope>
    <source>
        <strain evidence="2 3">K1PA1</strain>
    </source>
</reference>
<name>A0ABT6AES2_9ACTN</name>